<protein>
    <submittedName>
        <fullName evidence="1">Uncharacterized protein</fullName>
    </submittedName>
</protein>
<organism evidence="1 2">
    <name type="scientific">Gulo gulo</name>
    <name type="common">Wolverine</name>
    <name type="synonym">Gluton</name>
    <dbReference type="NCBI Taxonomy" id="48420"/>
    <lineage>
        <taxon>Eukaryota</taxon>
        <taxon>Metazoa</taxon>
        <taxon>Chordata</taxon>
        <taxon>Craniata</taxon>
        <taxon>Vertebrata</taxon>
        <taxon>Euteleostomi</taxon>
        <taxon>Mammalia</taxon>
        <taxon>Eutheria</taxon>
        <taxon>Laurasiatheria</taxon>
        <taxon>Carnivora</taxon>
        <taxon>Caniformia</taxon>
        <taxon>Musteloidea</taxon>
        <taxon>Mustelidae</taxon>
        <taxon>Guloninae</taxon>
        <taxon>Gulo</taxon>
    </lineage>
</organism>
<evidence type="ECO:0000313" key="1">
    <source>
        <dbReference type="EMBL" id="VCX31019.1"/>
    </source>
</evidence>
<gene>
    <name evidence="1" type="ORF">BN2614_LOCUS1</name>
</gene>
<keyword evidence="2" id="KW-1185">Reference proteome</keyword>
<evidence type="ECO:0000313" key="2">
    <source>
        <dbReference type="Proteomes" id="UP000269945"/>
    </source>
</evidence>
<sequence>MKMYSRLLTYLLQWWTALWPAALEMYFYCGGDAMLKFKKILFLSLCLLSLKEESLKIRASCEKNQNFTIIFADFKLGLFAGVREIWS</sequence>
<reference evidence="1 2" key="1">
    <citation type="submission" date="2018-10" db="EMBL/GenBank/DDBJ databases">
        <authorList>
            <person name="Ekblom R."/>
            <person name="Jareborg N."/>
        </authorList>
    </citation>
    <scope>NUCLEOTIDE SEQUENCE [LARGE SCALE GENOMIC DNA]</scope>
    <source>
        <tissue evidence="1">Muscle</tissue>
    </source>
</reference>
<accession>A0A9X9M317</accession>
<proteinExistence type="predicted"/>
<dbReference type="AlphaFoldDB" id="A0A9X9M317"/>
<comment type="caution">
    <text evidence="1">The sequence shown here is derived from an EMBL/GenBank/DDBJ whole genome shotgun (WGS) entry which is preliminary data.</text>
</comment>
<dbReference type="EMBL" id="CYRY02040034">
    <property type="protein sequence ID" value="VCX31019.1"/>
    <property type="molecule type" value="Genomic_DNA"/>
</dbReference>
<dbReference type="Proteomes" id="UP000269945">
    <property type="component" value="Unassembled WGS sequence"/>
</dbReference>
<name>A0A9X9M317_GULGU</name>